<dbReference type="InterPro" id="IPR016181">
    <property type="entry name" value="Acyl_CoA_acyltransferase"/>
</dbReference>
<dbReference type="Pfam" id="PF12746">
    <property type="entry name" value="GNAT_acetyltran"/>
    <property type="match status" value="1"/>
</dbReference>
<dbReference type="STRING" id="531814.SAMN04487944_1123"/>
<name>A0A1H9SUD3_9BACI</name>
<dbReference type="Gene3D" id="3.40.630.30">
    <property type="match status" value="1"/>
</dbReference>
<reference evidence="2 3" key="1">
    <citation type="submission" date="2016-10" db="EMBL/GenBank/DDBJ databases">
        <authorList>
            <person name="de Groot N.N."/>
        </authorList>
    </citation>
    <scope>NUCLEOTIDE SEQUENCE [LARGE SCALE GENOMIC DNA]</scope>
    <source>
        <strain evidence="2 3">CGMCC 1.7727</strain>
    </source>
</reference>
<dbReference type="InterPro" id="IPR000182">
    <property type="entry name" value="GNAT_dom"/>
</dbReference>
<evidence type="ECO:0000259" key="1">
    <source>
        <dbReference type="PROSITE" id="PS51186"/>
    </source>
</evidence>
<sequence length="259" mass="29633">MEDDLQCQKLIQTKPAENLFIIGDIESYGYEQDFQKLWGDFDESGKLKAVLLKYEKNYIPYAADSFNAEGFAAIINEDPEFSMLSGLEPFTKAIEPYLIRKLSTKRKLFYVKLTSSERLKLSDNVGVKELKTEEINRLKHLLQQIPEFQDKPFNLEIKRRNMELGAARCYYIEEDGLMVSTASTSAENTSSAMIVAVGTDSNYKRKGYATACLSKLCADLLQEGKELCLFYENPEAGSIYARLGFEQIGYWMMYTYETS</sequence>
<accession>A0A1H9SUD3</accession>
<dbReference type="AlphaFoldDB" id="A0A1H9SUD3"/>
<dbReference type="Proteomes" id="UP000199687">
    <property type="component" value="Unassembled WGS sequence"/>
</dbReference>
<evidence type="ECO:0000313" key="2">
    <source>
        <dbReference type="EMBL" id="SER88464.1"/>
    </source>
</evidence>
<dbReference type="SUPFAM" id="SSF55729">
    <property type="entry name" value="Acyl-CoA N-acyltransferases (Nat)"/>
    <property type="match status" value="1"/>
</dbReference>
<dbReference type="GO" id="GO:0016747">
    <property type="term" value="F:acyltransferase activity, transferring groups other than amino-acyl groups"/>
    <property type="evidence" value="ECO:0007669"/>
    <property type="project" value="InterPro"/>
</dbReference>
<dbReference type="PROSITE" id="PS51186">
    <property type="entry name" value="GNAT"/>
    <property type="match status" value="1"/>
</dbReference>
<evidence type="ECO:0000313" key="3">
    <source>
        <dbReference type="Proteomes" id="UP000199687"/>
    </source>
</evidence>
<dbReference type="EMBL" id="FOGL01000012">
    <property type="protein sequence ID" value="SER88464.1"/>
    <property type="molecule type" value="Genomic_DNA"/>
</dbReference>
<feature type="domain" description="N-acetyltransferase" evidence="1">
    <location>
        <begin position="125"/>
        <end position="259"/>
    </location>
</feature>
<proteinExistence type="predicted"/>
<gene>
    <name evidence="2" type="ORF">SAMN04487944_1123</name>
</gene>
<protein>
    <recommendedName>
        <fullName evidence="1">N-acetyltransferase domain-containing protein</fullName>
    </recommendedName>
</protein>
<dbReference type="InterPro" id="IPR027365">
    <property type="entry name" value="GNAT_acetyltra_YdfB-like"/>
</dbReference>
<keyword evidence="3" id="KW-1185">Reference proteome</keyword>
<organism evidence="2 3">
    <name type="scientific">Gracilibacillus ureilyticus</name>
    <dbReference type="NCBI Taxonomy" id="531814"/>
    <lineage>
        <taxon>Bacteria</taxon>
        <taxon>Bacillati</taxon>
        <taxon>Bacillota</taxon>
        <taxon>Bacilli</taxon>
        <taxon>Bacillales</taxon>
        <taxon>Bacillaceae</taxon>
        <taxon>Gracilibacillus</taxon>
    </lineage>
</organism>